<name>A0AAV3P281_LITER</name>
<proteinExistence type="predicted"/>
<gene>
    <name evidence="1" type="ORF">LIER_04649</name>
    <name evidence="2" type="ORF">LIER_26498</name>
</gene>
<protein>
    <submittedName>
        <fullName evidence="1">Uncharacterized protein</fullName>
    </submittedName>
</protein>
<accession>A0AAV3P281</accession>
<organism evidence="1 3">
    <name type="scientific">Lithospermum erythrorhizon</name>
    <name type="common">Purple gromwell</name>
    <name type="synonym">Lithospermum officinale var. erythrorhizon</name>
    <dbReference type="NCBI Taxonomy" id="34254"/>
    <lineage>
        <taxon>Eukaryota</taxon>
        <taxon>Viridiplantae</taxon>
        <taxon>Streptophyta</taxon>
        <taxon>Embryophyta</taxon>
        <taxon>Tracheophyta</taxon>
        <taxon>Spermatophyta</taxon>
        <taxon>Magnoliopsida</taxon>
        <taxon>eudicotyledons</taxon>
        <taxon>Gunneridae</taxon>
        <taxon>Pentapetalae</taxon>
        <taxon>asterids</taxon>
        <taxon>lamiids</taxon>
        <taxon>Boraginales</taxon>
        <taxon>Boraginaceae</taxon>
        <taxon>Boraginoideae</taxon>
        <taxon>Lithospermeae</taxon>
        <taxon>Lithospermum</taxon>
    </lineage>
</organism>
<dbReference type="Proteomes" id="UP001454036">
    <property type="component" value="Unassembled WGS sequence"/>
</dbReference>
<comment type="caution">
    <text evidence="1">The sequence shown here is derived from an EMBL/GenBank/DDBJ whole genome shotgun (WGS) entry which is preliminary data.</text>
</comment>
<keyword evidence="3" id="KW-1185">Reference proteome</keyword>
<evidence type="ECO:0000313" key="3">
    <source>
        <dbReference type="Proteomes" id="UP001454036"/>
    </source>
</evidence>
<dbReference type="AlphaFoldDB" id="A0AAV3P281"/>
<evidence type="ECO:0000313" key="1">
    <source>
        <dbReference type="EMBL" id="GAA0144123.1"/>
    </source>
</evidence>
<dbReference type="EMBL" id="BAABME010000606">
    <property type="protein sequence ID" value="GAA0144123.1"/>
    <property type="molecule type" value="Genomic_DNA"/>
</dbReference>
<reference evidence="1 3" key="1">
    <citation type="submission" date="2024-01" db="EMBL/GenBank/DDBJ databases">
        <title>The complete chloroplast genome sequence of Lithospermum erythrorhizon: insights into the phylogenetic relationship among Boraginaceae species and the maternal lineages of purple gromwells.</title>
        <authorList>
            <person name="Okada T."/>
            <person name="Watanabe K."/>
        </authorList>
    </citation>
    <scope>NUCLEOTIDE SEQUENCE [LARGE SCALE GENOMIC DNA]</scope>
</reference>
<dbReference type="EMBL" id="BAABME010008259">
    <property type="protein sequence ID" value="GAA0172729.1"/>
    <property type="molecule type" value="Genomic_DNA"/>
</dbReference>
<sequence>MVVENIRKVRESLCDIFNEYNVERILRRNSSSTGHNLPSSSQTCSFDETIDGPTNIEFAWSKFENFVKEKATIDPEKSELEMYLEEGTLVCNNAFDV</sequence>
<evidence type="ECO:0000313" key="2">
    <source>
        <dbReference type="EMBL" id="GAA0172729.1"/>
    </source>
</evidence>